<comment type="function">
    <text evidence="2">May be involved in the metabolism of insect hormones and in the breakdown of synthetic insecticides.</text>
</comment>
<proteinExistence type="inferred from homology"/>
<evidence type="ECO:0000256" key="5">
    <source>
        <dbReference type="ARBA" id="ARBA00010617"/>
    </source>
</evidence>
<keyword evidence="10" id="KW-0560">Oxidoreductase</keyword>
<keyword evidence="7" id="KW-0479">Metal-binding</keyword>
<organism evidence="15 16">
    <name type="scientific">Trichoplusia ni</name>
    <name type="common">Cabbage looper</name>
    <dbReference type="NCBI Taxonomy" id="7111"/>
    <lineage>
        <taxon>Eukaryota</taxon>
        <taxon>Metazoa</taxon>
        <taxon>Ecdysozoa</taxon>
        <taxon>Arthropoda</taxon>
        <taxon>Hexapoda</taxon>
        <taxon>Insecta</taxon>
        <taxon>Pterygota</taxon>
        <taxon>Neoptera</taxon>
        <taxon>Endopterygota</taxon>
        <taxon>Lepidoptera</taxon>
        <taxon>Glossata</taxon>
        <taxon>Ditrysia</taxon>
        <taxon>Noctuoidea</taxon>
        <taxon>Noctuidae</taxon>
        <taxon>Plusiinae</taxon>
        <taxon>Trichoplusia</taxon>
    </lineage>
</organism>
<gene>
    <name evidence="16" type="primary">LOC113498559</name>
</gene>
<feature type="chain" id="PRO_5028915366" evidence="14">
    <location>
        <begin position="25"/>
        <end position="84"/>
    </location>
</feature>
<keyword evidence="11" id="KW-0408">Iron</keyword>
<dbReference type="GO" id="GO:0005506">
    <property type="term" value="F:iron ion binding"/>
    <property type="evidence" value="ECO:0007669"/>
    <property type="project" value="InterPro"/>
</dbReference>
<evidence type="ECO:0000256" key="3">
    <source>
        <dbReference type="ARBA" id="ARBA00004174"/>
    </source>
</evidence>
<dbReference type="InterPro" id="IPR050196">
    <property type="entry name" value="Cytochrome_P450_Monoox"/>
</dbReference>
<dbReference type="GO" id="GO:0005789">
    <property type="term" value="C:endoplasmic reticulum membrane"/>
    <property type="evidence" value="ECO:0007669"/>
    <property type="project" value="UniProtKB-SubCell"/>
</dbReference>
<keyword evidence="14" id="KW-0732">Signal</keyword>
<dbReference type="GO" id="GO:0016705">
    <property type="term" value="F:oxidoreductase activity, acting on paired donors, with incorporation or reduction of molecular oxygen"/>
    <property type="evidence" value="ECO:0007669"/>
    <property type="project" value="InterPro"/>
</dbReference>
<dbReference type="KEGG" id="tnl:113498559"/>
<evidence type="ECO:0000256" key="7">
    <source>
        <dbReference type="ARBA" id="ARBA00022723"/>
    </source>
</evidence>
<dbReference type="OrthoDB" id="1372046at2759"/>
<dbReference type="InParanoid" id="A0A7E5W1B9"/>
<evidence type="ECO:0000256" key="14">
    <source>
        <dbReference type="SAM" id="SignalP"/>
    </source>
</evidence>
<dbReference type="GeneID" id="113498559"/>
<evidence type="ECO:0000256" key="8">
    <source>
        <dbReference type="ARBA" id="ARBA00022824"/>
    </source>
</evidence>
<keyword evidence="9" id="KW-0492">Microsome</keyword>
<evidence type="ECO:0000313" key="15">
    <source>
        <dbReference type="Proteomes" id="UP000322000"/>
    </source>
</evidence>
<name>A0A7E5W1B9_TRINI</name>
<dbReference type="InterPro" id="IPR036396">
    <property type="entry name" value="Cyt_P450_sf"/>
</dbReference>
<dbReference type="Proteomes" id="UP000322000">
    <property type="component" value="Chromosome 1"/>
</dbReference>
<evidence type="ECO:0000256" key="4">
    <source>
        <dbReference type="ARBA" id="ARBA00004406"/>
    </source>
</evidence>
<sequence>MILRYGNALLFTIILLGSHPEVQEKALTEIQEVLGNLDRDVKKTDLSKLIYAEAVLKESMRLYTIAPVLARKVDKDVKLSKYGG</sequence>
<evidence type="ECO:0000256" key="9">
    <source>
        <dbReference type="ARBA" id="ARBA00022848"/>
    </source>
</evidence>
<evidence type="ECO:0000256" key="12">
    <source>
        <dbReference type="ARBA" id="ARBA00023033"/>
    </source>
</evidence>
<reference evidence="16" key="1">
    <citation type="submission" date="2025-08" db="UniProtKB">
        <authorList>
            <consortium name="RefSeq"/>
        </authorList>
    </citation>
    <scope>IDENTIFICATION</scope>
</reference>
<comment type="subcellular location">
    <subcellularLocation>
        <location evidence="4">Endoplasmic reticulum membrane</location>
        <topology evidence="4">Peripheral membrane protein</topology>
    </subcellularLocation>
    <subcellularLocation>
        <location evidence="3">Microsome membrane</location>
        <topology evidence="3">Peripheral membrane protein</topology>
    </subcellularLocation>
</comment>
<dbReference type="AlphaFoldDB" id="A0A7E5W1B9"/>
<feature type="signal peptide" evidence="14">
    <location>
        <begin position="1"/>
        <end position="24"/>
    </location>
</feature>
<dbReference type="GO" id="GO:0004497">
    <property type="term" value="F:monooxygenase activity"/>
    <property type="evidence" value="ECO:0007669"/>
    <property type="project" value="UniProtKB-KW"/>
</dbReference>
<dbReference type="RefSeq" id="XP_026734414.1">
    <property type="nucleotide sequence ID" value="XM_026878613.1"/>
</dbReference>
<dbReference type="Gene3D" id="1.10.630.10">
    <property type="entry name" value="Cytochrome P450"/>
    <property type="match status" value="1"/>
</dbReference>
<keyword evidence="8" id="KW-0256">Endoplasmic reticulum</keyword>
<comment type="similarity">
    <text evidence="5">Belongs to the cytochrome P450 family.</text>
</comment>
<dbReference type="InterPro" id="IPR001128">
    <property type="entry name" value="Cyt_P450"/>
</dbReference>
<evidence type="ECO:0000256" key="10">
    <source>
        <dbReference type="ARBA" id="ARBA00023002"/>
    </source>
</evidence>
<dbReference type="Pfam" id="PF00067">
    <property type="entry name" value="p450"/>
    <property type="match status" value="1"/>
</dbReference>
<keyword evidence="13" id="KW-0472">Membrane</keyword>
<keyword evidence="12" id="KW-0503">Monooxygenase</keyword>
<keyword evidence="15" id="KW-1185">Reference proteome</keyword>
<evidence type="ECO:0000256" key="6">
    <source>
        <dbReference type="ARBA" id="ARBA00022617"/>
    </source>
</evidence>
<dbReference type="PRINTS" id="PR00463">
    <property type="entry name" value="EP450I"/>
</dbReference>
<protein>
    <submittedName>
        <fullName evidence="16">Cytochrome P450 4C1-like</fullName>
    </submittedName>
</protein>
<dbReference type="PANTHER" id="PTHR24291">
    <property type="entry name" value="CYTOCHROME P450 FAMILY 4"/>
    <property type="match status" value="1"/>
</dbReference>
<evidence type="ECO:0000313" key="16">
    <source>
        <dbReference type="RefSeq" id="XP_026734414.1"/>
    </source>
</evidence>
<evidence type="ECO:0000256" key="1">
    <source>
        <dbReference type="ARBA" id="ARBA00001971"/>
    </source>
</evidence>
<dbReference type="PANTHER" id="PTHR24291:SF189">
    <property type="entry name" value="CYTOCHROME P450 4C3-RELATED"/>
    <property type="match status" value="1"/>
</dbReference>
<evidence type="ECO:0000256" key="2">
    <source>
        <dbReference type="ARBA" id="ARBA00003690"/>
    </source>
</evidence>
<accession>A0A7E5W1B9</accession>
<evidence type="ECO:0000256" key="13">
    <source>
        <dbReference type="ARBA" id="ARBA00023136"/>
    </source>
</evidence>
<dbReference type="GO" id="GO:0020037">
    <property type="term" value="F:heme binding"/>
    <property type="evidence" value="ECO:0007669"/>
    <property type="project" value="InterPro"/>
</dbReference>
<comment type="cofactor">
    <cofactor evidence="1">
        <name>heme</name>
        <dbReference type="ChEBI" id="CHEBI:30413"/>
    </cofactor>
</comment>
<dbReference type="InterPro" id="IPR002401">
    <property type="entry name" value="Cyt_P450_E_grp-I"/>
</dbReference>
<keyword evidence="6" id="KW-0349">Heme</keyword>
<dbReference type="SUPFAM" id="SSF48264">
    <property type="entry name" value="Cytochrome P450"/>
    <property type="match status" value="1"/>
</dbReference>
<evidence type="ECO:0000256" key="11">
    <source>
        <dbReference type="ARBA" id="ARBA00023004"/>
    </source>
</evidence>